<evidence type="ECO:0000313" key="2">
    <source>
        <dbReference type="Proteomes" id="UP000681340"/>
    </source>
</evidence>
<reference evidence="1" key="1">
    <citation type="submission" date="2021-03" db="EMBL/GenBank/DDBJ databases">
        <title>Whole genome shotgun sequence of Actinoplanes auranticolor NBRC 12245.</title>
        <authorList>
            <person name="Komaki H."/>
            <person name="Tamura T."/>
        </authorList>
    </citation>
    <scope>NUCLEOTIDE SEQUENCE</scope>
    <source>
        <strain evidence="1">NBRC 12245</strain>
    </source>
</reference>
<proteinExistence type="predicted"/>
<name>A0A919SM94_9ACTN</name>
<comment type="caution">
    <text evidence="1">The sequence shown here is derived from an EMBL/GenBank/DDBJ whole genome shotgun (WGS) entry which is preliminary data.</text>
</comment>
<evidence type="ECO:0000313" key="1">
    <source>
        <dbReference type="EMBL" id="GIM74104.1"/>
    </source>
</evidence>
<dbReference type="AlphaFoldDB" id="A0A919SM94"/>
<accession>A0A919SM94</accession>
<keyword evidence="2" id="KW-1185">Reference proteome</keyword>
<organism evidence="1 2">
    <name type="scientific">Actinoplanes auranticolor</name>
    <dbReference type="NCBI Taxonomy" id="47988"/>
    <lineage>
        <taxon>Bacteria</taxon>
        <taxon>Bacillati</taxon>
        <taxon>Actinomycetota</taxon>
        <taxon>Actinomycetes</taxon>
        <taxon>Micromonosporales</taxon>
        <taxon>Micromonosporaceae</taxon>
        <taxon>Actinoplanes</taxon>
    </lineage>
</organism>
<dbReference type="EMBL" id="BOQL01000049">
    <property type="protein sequence ID" value="GIM74104.1"/>
    <property type="molecule type" value="Genomic_DNA"/>
</dbReference>
<dbReference type="Proteomes" id="UP000681340">
    <property type="component" value="Unassembled WGS sequence"/>
</dbReference>
<gene>
    <name evidence="1" type="ORF">Aau02nite_59290</name>
</gene>
<dbReference type="RefSeq" id="WP_212991849.1">
    <property type="nucleotide sequence ID" value="NZ_BAABEA010000026.1"/>
</dbReference>
<sequence length="55" mass="5348">MVVATSVAAAAPLLAGALITLWSPPVSVPAFAATVTCAAVGATTSRGIRSVQPVQ</sequence>
<protein>
    <submittedName>
        <fullName evidence="1">Uncharacterized protein</fullName>
    </submittedName>
</protein>